<accession>A0A146LS53</accession>
<keyword evidence="1" id="KW-0472">Membrane</keyword>
<evidence type="ECO:0000313" key="2">
    <source>
        <dbReference type="EMBL" id="JAQ09260.1"/>
    </source>
</evidence>
<keyword evidence="1" id="KW-0812">Transmembrane</keyword>
<protein>
    <submittedName>
        <fullName evidence="2">Uncharacterized protein</fullName>
    </submittedName>
</protein>
<gene>
    <name evidence="2" type="ORF">g.50539</name>
</gene>
<evidence type="ECO:0000256" key="1">
    <source>
        <dbReference type="SAM" id="Phobius"/>
    </source>
</evidence>
<sequence length="210" mass="24192">KVKKLRMETAQISPHEQLQSMETSLVTINDLCSTLEYETSRAGGLKRQTIRDKVKQLCIQHALLWNLYGDVLTQEQQISLNKITQQLLKHCDRWNLHAFFLMENRSVDENDFMVVSDGFKSCNLHPLKLDADADADADADTDVNTDAVVYVDKDALLWQSPIMDSILQESSHDRCILYCRMLVQCIDSFRRPILVVQCALLVLILVLRYY</sequence>
<reference evidence="2" key="1">
    <citation type="journal article" date="2016" name="Gigascience">
        <title>De novo construction of an expanded transcriptome assembly for the western tarnished plant bug, Lygus hesperus.</title>
        <authorList>
            <person name="Tassone E.E."/>
            <person name="Geib S.M."/>
            <person name="Hall B."/>
            <person name="Fabrick J.A."/>
            <person name="Brent C.S."/>
            <person name="Hull J.J."/>
        </authorList>
    </citation>
    <scope>NUCLEOTIDE SEQUENCE</scope>
</reference>
<proteinExistence type="predicted"/>
<dbReference type="EMBL" id="GDHC01009369">
    <property type="protein sequence ID" value="JAQ09260.1"/>
    <property type="molecule type" value="Transcribed_RNA"/>
</dbReference>
<feature type="non-terminal residue" evidence="2">
    <location>
        <position position="1"/>
    </location>
</feature>
<organism evidence="2">
    <name type="scientific">Lygus hesperus</name>
    <name type="common">Western plant bug</name>
    <dbReference type="NCBI Taxonomy" id="30085"/>
    <lineage>
        <taxon>Eukaryota</taxon>
        <taxon>Metazoa</taxon>
        <taxon>Ecdysozoa</taxon>
        <taxon>Arthropoda</taxon>
        <taxon>Hexapoda</taxon>
        <taxon>Insecta</taxon>
        <taxon>Pterygota</taxon>
        <taxon>Neoptera</taxon>
        <taxon>Paraneoptera</taxon>
        <taxon>Hemiptera</taxon>
        <taxon>Heteroptera</taxon>
        <taxon>Panheteroptera</taxon>
        <taxon>Cimicomorpha</taxon>
        <taxon>Miridae</taxon>
        <taxon>Mirini</taxon>
        <taxon>Lygus</taxon>
    </lineage>
</organism>
<keyword evidence="1" id="KW-1133">Transmembrane helix</keyword>
<dbReference type="AlphaFoldDB" id="A0A146LS53"/>
<name>A0A146LS53_LYGHE</name>
<feature type="transmembrane region" description="Helical" evidence="1">
    <location>
        <begin position="189"/>
        <end position="207"/>
    </location>
</feature>